<evidence type="ECO:0000256" key="2">
    <source>
        <dbReference type="SAM" id="Phobius"/>
    </source>
</evidence>
<feature type="compositionally biased region" description="Acidic residues" evidence="1">
    <location>
        <begin position="445"/>
        <end position="455"/>
    </location>
</feature>
<sequence length="578" mass="67006">MDPDSPSSYYSPIATPESPPLKPPRPSISGSTITRSHPKRHRKSLSTPTTPRKLPSHHILDMDLAPFRLTKDDVELIKQCNRQRFQQNGKVISEHEQQLRELKIARRKMLVNYTADRHLTCAAVVHTPARSWPPLRETARTEGYLSWASRMSLYLSQNFAPPYTSPWTEPPRYDKEIFLSNVERVAVELAPWQEWFNMVRGVYRWENPLKTTRWMAVYSVLWWHQYLITFTFVYIIARVLRSRQDWGEVETVKTAISKAREQQKSVHSLEELIERHASDDWVELLPNNFGARAQLETGDFADLLEIIRNFYEWRRPTQTVHTLVLLGACLLLSLCTDVAYCWRLITFIFGLWFFVSSPVASLYPRYRWVVSPLRWALWGIPTHAEIAYSEFHEDAINAIYDPARRKKAARRRAWRKKIADYEGPLTVIEGDDEAEDEGYITNSPDLEEDDEEDPEELISPTVAQDLQSLRGRLATTLVFCGFKCVYRDQPGKLFVSDFGLLFETEVSKKLLVEVPWSYVKRIQKQEIPISMNGKGGLVHALDIVLVGEEVVRFDSMNSRDKAFKRIIGFSGLQWQSGL</sequence>
<dbReference type="AlphaFoldDB" id="A0AAV9V5N3"/>
<feature type="region of interest" description="Disordered" evidence="1">
    <location>
        <begin position="436"/>
        <end position="455"/>
    </location>
</feature>
<evidence type="ECO:0000313" key="3">
    <source>
        <dbReference type="EMBL" id="KAK6354739.1"/>
    </source>
</evidence>
<keyword evidence="2" id="KW-1133">Transmembrane helix</keyword>
<feature type="transmembrane region" description="Helical" evidence="2">
    <location>
        <begin position="320"/>
        <end position="339"/>
    </location>
</feature>
<proteinExistence type="predicted"/>
<protein>
    <recommendedName>
        <fullName evidence="5">GRAM domain-containing protein</fullName>
    </recommendedName>
</protein>
<dbReference type="EMBL" id="JAVHNQ010000002">
    <property type="protein sequence ID" value="KAK6354739.1"/>
    <property type="molecule type" value="Genomic_DNA"/>
</dbReference>
<feature type="region of interest" description="Disordered" evidence="1">
    <location>
        <begin position="1"/>
        <end position="56"/>
    </location>
</feature>
<dbReference type="PANTHER" id="PTHR37402">
    <property type="entry name" value="GRAM DOMAIN-CONTAINING PROTEIN 4"/>
    <property type="match status" value="1"/>
</dbReference>
<evidence type="ECO:0000256" key="1">
    <source>
        <dbReference type="SAM" id="MobiDB-lite"/>
    </source>
</evidence>
<dbReference type="Gene3D" id="2.30.29.30">
    <property type="entry name" value="Pleckstrin-homology domain (PH domain)/Phosphotyrosine-binding domain (PTB)"/>
    <property type="match status" value="1"/>
</dbReference>
<dbReference type="Proteomes" id="UP001375240">
    <property type="component" value="Unassembled WGS sequence"/>
</dbReference>
<feature type="compositionally biased region" description="Pro residues" evidence="1">
    <location>
        <begin position="17"/>
        <end position="26"/>
    </location>
</feature>
<evidence type="ECO:0008006" key="5">
    <source>
        <dbReference type="Google" id="ProtNLM"/>
    </source>
</evidence>
<dbReference type="InterPro" id="IPR011993">
    <property type="entry name" value="PH-like_dom_sf"/>
</dbReference>
<feature type="compositionally biased region" description="Low complexity" evidence="1">
    <location>
        <begin position="1"/>
        <end position="12"/>
    </location>
</feature>
<accession>A0AAV9V5N3</accession>
<comment type="caution">
    <text evidence="3">The sequence shown here is derived from an EMBL/GenBank/DDBJ whole genome shotgun (WGS) entry which is preliminary data.</text>
</comment>
<dbReference type="GO" id="GO:0006915">
    <property type="term" value="P:apoptotic process"/>
    <property type="evidence" value="ECO:0007669"/>
    <property type="project" value="InterPro"/>
</dbReference>
<name>A0AAV9V5N3_9PEZI</name>
<keyword evidence="4" id="KW-1185">Reference proteome</keyword>
<dbReference type="InterPro" id="IPR037847">
    <property type="entry name" value="GRAMDC4"/>
</dbReference>
<dbReference type="PANTHER" id="PTHR37402:SF1">
    <property type="entry name" value="GRAM DOMAIN-CONTAINING PROTEIN 4"/>
    <property type="match status" value="1"/>
</dbReference>
<reference evidence="3 4" key="1">
    <citation type="submission" date="2019-10" db="EMBL/GenBank/DDBJ databases">
        <authorList>
            <person name="Palmer J.M."/>
        </authorList>
    </citation>
    <scope>NUCLEOTIDE SEQUENCE [LARGE SCALE GENOMIC DNA]</scope>
    <source>
        <strain evidence="3 4">TWF696</strain>
    </source>
</reference>
<organism evidence="3 4">
    <name type="scientific">Orbilia brochopaga</name>
    <dbReference type="NCBI Taxonomy" id="3140254"/>
    <lineage>
        <taxon>Eukaryota</taxon>
        <taxon>Fungi</taxon>
        <taxon>Dikarya</taxon>
        <taxon>Ascomycota</taxon>
        <taxon>Pezizomycotina</taxon>
        <taxon>Orbiliomycetes</taxon>
        <taxon>Orbiliales</taxon>
        <taxon>Orbiliaceae</taxon>
        <taxon>Orbilia</taxon>
    </lineage>
</organism>
<evidence type="ECO:0000313" key="4">
    <source>
        <dbReference type="Proteomes" id="UP001375240"/>
    </source>
</evidence>
<keyword evidence="2" id="KW-0472">Membrane</keyword>
<gene>
    <name evidence="3" type="ORF">TWF696_003876</name>
</gene>
<keyword evidence="2" id="KW-0812">Transmembrane</keyword>
<feature type="transmembrane region" description="Helical" evidence="2">
    <location>
        <begin position="214"/>
        <end position="237"/>
    </location>
</feature>